<keyword evidence="3" id="KW-1185">Reference proteome</keyword>
<evidence type="ECO:0000313" key="3">
    <source>
        <dbReference type="Proteomes" id="UP000008461"/>
    </source>
</evidence>
<gene>
    <name evidence="2" type="ordered locus">Halhy_5197</name>
</gene>
<dbReference type="AlphaFoldDB" id="F4L4S5"/>
<keyword evidence="1" id="KW-0472">Membrane</keyword>
<protein>
    <submittedName>
        <fullName evidence="2">Polyketide cyclase/dehydrase</fullName>
    </submittedName>
</protein>
<dbReference type="STRING" id="760192.Halhy_5197"/>
<dbReference type="eggNOG" id="COG1670">
    <property type="taxonomic scope" value="Bacteria"/>
</dbReference>
<evidence type="ECO:0000256" key="1">
    <source>
        <dbReference type="SAM" id="Phobius"/>
    </source>
</evidence>
<dbReference type="KEGG" id="hhy:Halhy_5197"/>
<reference evidence="2 3" key="1">
    <citation type="journal article" date="2011" name="Stand. Genomic Sci.">
        <title>Complete genome sequence of Haliscomenobacter hydrossis type strain (O).</title>
        <authorList>
            <consortium name="US DOE Joint Genome Institute (JGI-PGF)"/>
            <person name="Daligault H."/>
            <person name="Lapidus A."/>
            <person name="Zeytun A."/>
            <person name="Nolan M."/>
            <person name="Lucas S."/>
            <person name="Del Rio T.G."/>
            <person name="Tice H."/>
            <person name="Cheng J.F."/>
            <person name="Tapia R."/>
            <person name="Han C."/>
            <person name="Goodwin L."/>
            <person name="Pitluck S."/>
            <person name="Liolios K."/>
            <person name="Pagani I."/>
            <person name="Ivanova N."/>
            <person name="Huntemann M."/>
            <person name="Mavromatis K."/>
            <person name="Mikhailova N."/>
            <person name="Pati A."/>
            <person name="Chen A."/>
            <person name="Palaniappan K."/>
            <person name="Land M."/>
            <person name="Hauser L."/>
            <person name="Brambilla E.M."/>
            <person name="Rohde M."/>
            <person name="Verbarg S."/>
            <person name="Goker M."/>
            <person name="Bristow J."/>
            <person name="Eisen J.A."/>
            <person name="Markowitz V."/>
            <person name="Hugenholtz P."/>
            <person name="Kyrpides N.C."/>
            <person name="Klenk H.P."/>
            <person name="Woyke T."/>
        </authorList>
    </citation>
    <scope>NUCLEOTIDE SEQUENCE [LARGE SCALE GENOMIC DNA]</scope>
    <source>
        <strain evidence="3">ATCC 27775 / DSM 1100 / LMG 10767 / O</strain>
    </source>
</reference>
<accession>F4L4S5</accession>
<dbReference type="Proteomes" id="UP000008461">
    <property type="component" value="Chromosome"/>
</dbReference>
<reference key="2">
    <citation type="submission" date="2011-04" db="EMBL/GenBank/DDBJ databases">
        <title>Complete sequence of chromosome of Haliscomenobacter hydrossis DSM 1100.</title>
        <authorList>
            <consortium name="US DOE Joint Genome Institute (JGI-PGF)"/>
            <person name="Lucas S."/>
            <person name="Han J."/>
            <person name="Lapidus A."/>
            <person name="Bruce D."/>
            <person name="Goodwin L."/>
            <person name="Pitluck S."/>
            <person name="Peters L."/>
            <person name="Kyrpides N."/>
            <person name="Mavromatis K."/>
            <person name="Ivanova N."/>
            <person name="Ovchinnikova G."/>
            <person name="Pagani I."/>
            <person name="Daligault H."/>
            <person name="Detter J.C."/>
            <person name="Han C."/>
            <person name="Land M."/>
            <person name="Hauser L."/>
            <person name="Markowitz V."/>
            <person name="Cheng J.-F."/>
            <person name="Hugenholtz P."/>
            <person name="Woyke T."/>
            <person name="Wu D."/>
            <person name="Verbarg S."/>
            <person name="Frueling A."/>
            <person name="Brambilla E."/>
            <person name="Klenk H.-P."/>
            <person name="Eisen J.A."/>
        </authorList>
    </citation>
    <scope>NUCLEOTIDE SEQUENCE</scope>
    <source>
        <strain>DSM 1100</strain>
    </source>
</reference>
<name>F4L4S5_HALH1</name>
<keyword evidence="1" id="KW-1133">Transmembrane helix</keyword>
<dbReference type="HOGENOM" id="CLU_104147_2_0_10"/>
<proteinExistence type="predicted"/>
<dbReference type="SUPFAM" id="SSF55961">
    <property type="entry name" value="Bet v1-like"/>
    <property type="match status" value="1"/>
</dbReference>
<organism evidence="2 3">
    <name type="scientific">Haliscomenobacter hydrossis (strain ATCC 27775 / DSM 1100 / LMG 10767 / O)</name>
    <dbReference type="NCBI Taxonomy" id="760192"/>
    <lineage>
        <taxon>Bacteria</taxon>
        <taxon>Pseudomonadati</taxon>
        <taxon>Bacteroidota</taxon>
        <taxon>Saprospiria</taxon>
        <taxon>Saprospirales</taxon>
        <taxon>Haliscomenobacteraceae</taxon>
        <taxon>Haliscomenobacter</taxon>
    </lineage>
</organism>
<dbReference type="EMBL" id="CP002691">
    <property type="protein sequence ID" value="AEE53023.1"/>
    <property type="molecule type" value="Genomic_DNA"/>
</dbReference>
<evidence type="ECO:0000313" key="2">
    <source>
        <dbReference type="EMBL" id="AEE53023.1"/>
    </source>
</evidence>
<dbReference type="InterPro" id="IPR023393">
    <property type="entry name" value="START-like_dom_sf"/>
</dbReference>
<feature type="transmembrane region" description="Helical" evidence="1">
    <location>
        <begin position="27"/>
        <end position="45"/>
    </location>
</feature>
<dbReference type="CDD" id="cd07818">
    <property type="entry name" value="SRPBCC_1"/>
    <property type="match status" value="1"/>
</dbReference>
<keyword evidence="1" id="KW-0812">Transmembrane</keyword>
<dbReference type="Gene3D" id="3.30.530.20">
    <property type="match status" value="1"/>
</dbReference>
<sequence length="197" mass="22514">MFKFVNVFKTIQTIIKILFDMKLFKTILLGLGGLLALILIIALFMKKDYAIERQISINKPNDEVFEYLKSLKNQQNWSTWNQADPEMKLTFRGTDGTVGSVSAWESNMMGDGEQEVVKIIEGERIDTELRFKGMFASVSPAYLKTEVLTDSTTRVTWGMSGKMAYPMNFMQVFISMEDMIGTEYEKSLVQLKGVLEK</sequence>